<gene>
    <name evidence="8" type="primary">lysZ</name>
    <name evidence="10" type="ORF">SE15_10540</name>
</gene>
<dbReference type="InterPro" id="IPR037529">
    <property type="entry name" value="LysZ"/>
</dbReference>
<feature type="site" description="Transition state stabilizer" evidence="8">
    <location>
        <position position="21"/>
    </location>
</feature>
<proteinExistence type="inferred from homology"/>
<dbReference type="GO" id="GO:0019878">
    <property type="term" value="P:lysine biosynthetic process via aminoadipic acid"/>
    <property type="evidence" value="ECO:0007669"/>
    <property type="project" value="UniProtKB-UniRule"/>
</dbReference>
<dbReference type="GO" id="GO:0006526">
    <property type="term" value="P:L-arginine biosynthetic process"/>
    <property type="evidence" value="ECO:0007669"/>
    <property type="project" value="TreeGrafter"/>
</dbReference>
<keyword evidence="11" id="KW-1185">Reference proteome</keyword>
<evidence type="ECO:0000313" key="11">
    <source>
        <dbReference type="Proteomes" id="UP000050544"/>
    </source>
</evidence>
<dbReference type="InterPro" id="IPR004662">
    <property type="entry name" value="AcgluKinase_fam"/>
</dbReference>
<dbReference type="OrthoDB" id="9803155at2"/>
<feature type="binding site" evidence="8">
    <location>
        <position position="80"/>
    </location>
    <ligand>
        <name>substrate</name>
    </ligand>
</feature>
<dbReference type="EMBL" id="LGKO01000005">
    <property type="protein sequence ID" value="KPL82555.1"/>
    <property type="molecule type" value="Genomic_DNA"/>
</dbReference>
<evidence type="ECO:0000313" key="10">
    <source>
        <dbReference type="EMBL" id="KPL82555.1"/>
    </source>
</evidence>
<dbReference type="PANTHER" id="PTHR23342:SF20">
    <property type="entry name" value="[LYSW]-AMINOADIPATE KINASE"/>
    <property type="match status" value="1"/>
</dbReference>
<dbReference type="NCBIfam" id="NF010661">
    <property type="entry name" value="PRK14058.1-3"/>
    <property type="match status" value="1"/>
</dbReference>
<comment type="subcellular location">
    <subcellularLocation>
        <location evidence="8">Cytoplasm</location>
    </subcellularLocation>
</comment>
<evidence type="ECO:0000256" key="2">
    <source>
        <dbReference type="ARBA" id="ARBA00022605"/>
    </source>
</evidence>
<dbReference type="InterPro" id="IPR001048">
    <property type="entry name" value="Asp/Glu/Uridylate_kinase"/>
</dbReference>
<dbReference type="PIRSF" id="PIRSF000728">
    <property type="entry name" value="NAGK"/>
    <property type="match status" value="1"/>
</dbReference>
<evidence type="ECO:0000256" key="4">
    <source>
        <dbReference type="ARBA" id="ARBA00022741"/>
    </source>
</evidence>
<dbReference type="GO" id="GO:0005737">
    <property type="term" value="C:cytoplasm"/>
    <property type="evidence" value="ECO:0007669"/>
    <property type="project" value="UniProtKB-SubCell"/>
</dbReference>
<comment type="catalytic activity">
    <reaction evidence="8">
        <text>[amino-group carrier protein]-C-terminal-N-(1,4-dicarboxybutan-1-yl)-L-glutamine + ATP = [amino-group carrier protein]-C-terminal-N-(1-carboxy-5-phosphooxy-5-oxopentan-1-yl)-L-glutamine + ADP</text>
        <dbReference type="Rhea" id="RHEA:41944"/>
        <dbReference type="Rhea" id="RHEA-COMP:9694"/>
        <dbReference type="Rhea" id="RHEA-COMP:9712"/>
        <dbReference type="ChEBI" id="CHEBI:30616"/>
        <dbReference type="ChEBI" id="CHEBI:78499"/>
        <dbReference type="ChEBI" id="CHEBI:78503"/>
        <dbReference type="ChEBI" id="CHEBI:456216"/>
        <dbReference type="EC" id="2.7.2.17"/>
    </reaction>
</comment>
<evidence type="ECO:0000256" key="1">
    <source>
        <dbReference type="ARBA" id="ARBA00022490"/>
    </source>
</evidence>
<evidence type="ECO:0000256" key="3">
    <source>
        <dbReference type="ARBA" id="ARBA00022679"/>
    </source>
</evidence>
<dbReference type="AlphaFoldDB" id="A0A0P6XU52"/>
<dbReference type="GO" id="GO:0043744">
    <property type="term" value="F:N2-acetyl-L-aminoadipate kinase activity"/>
    <property type="evidence" value="ECO:0007669"/>
    <property type="project" value="RHEA"/>
</dbReference>
<keyword evidence="1 8" id="KW-0963">Cytoplasm</keyword>
<dbReference type="Pfam" id="PF00696">
    <property type="entry name" value="AA_kinase"/>
    <property type="match status" value="1"/>
</dbReference>
<keyword evidence="2 8" id="KW-0028">Amino-acid biosynthesis</keyword>
<dbReference type="InterPro" id="IPR036393">
    <property type="entry name" value="AceGlu_kinase-like_sf"/>
</dbReference>
<dbReference type="SUPFAM" id="SSF53633">
    <property type="entry name" value="Carbamate kinase-like"/>
    <property type="match status" value="1"/>
</dbReference>
<keyword evidence="7 8" id="KW-0457">Lysine biosynthesis</keyword>
<evidence type="ECO:0000256" key="6">
    <source>
        <dbReference type="ARBA" id="ARBA00022840"/>
    </source>
</evidence>
<reference evidence="10 11" key="1">
    <citation type="submission" date="2015-07" db="EMBL/GenBank/DDBJ databases">
        <title>Whole genome sequence of Thermanaerothrix daxensis DSM 23592.</title>
        <authorList>
            <person name="Hemp J."/>
            <person name="Ward L.M."/>
            <person name="Pace L.A."/>
            <person name="Fischer W.W."/>
        </authorList>
    </citation>
    <scope>NUCLEOTIDE SEQUENCE [LARGE SCALE GENOMIC DNA]</scope>
    <source>
        <strain evidence="10 11">GNS-1</strain>
    </source>
</reference>
<organism evidence="10 11">
    <name type="scientific">Thermanaerothrix daxensis</name>
    <dbReference type="NCBI Taxonomy" id="869279"/>
    <lineage>
        <taxon>Bacteria</taxon>
        <taxon>Bacillati</taxon>
        <taxon>Chloroflexota</taxon>
        <taxon>Anaerolineae</taxon>
        <taxon>Anaerolineales</taxon>
        <taxon>Anaerolineaceae</taxon>
        <taxon>Thermanaerothrix</taxon>
    </lineage>
</organism>
<comment type="pathway">
    <text evidence="8">Amino-acid biosynthesis; L-lysine biosynthesis via AAA pathway; L-lysine from L-alpha-aminoadipate (Thermus route): step 2/5.</text>
</comment>
<keyword evidence="3 8" id="KW-0808">Transferase</keyword>
<evidence type="ECO:0000256" key="5">
    <source>
        <dbReference type="ARBA" id="ARBA00022777"/>
    </source>
</evidence>
<dbReference type="NCBIfam" id="NF010659">
    <property type="entry name" value="PRK14058.1-1"/>
    <property type="match status" value="1"/>
</dbReference>
<keyword evidence="6 8" id="KW-0067">ATP-binding</keyword>
<protein>
    <recommendedName>
        <fullName evidence="8">Putative [LysW]-aminoadipate kinase</fullName>
        <ecNumber evidence="8">2.7.2.17</ecNumber>
    </recommendedName>
</protein>
<comment type="caution">
    <text evidence="10">The sequence shown here is derived from an EMBL/GenBank/DDBJ whole genome shotgun (WGS) entry which is preliminary data.</text>
</comment>
<name>A0A0P6XU52_9CHLR</name>
<evidence type="ECO:0000256" key="8">
    <source>
        <dbReference type="HAMAP-Rule" id="MF_02082"/>
    </source>
</evidence>
<feature type="site" description="Transition state stabilizer" evidence="8">
    <location>
        <position position="245"/>
    </location>
</feature>
<dbReference type="InterPro" id="IPR001057">
    <property type="entry name" value="Glu/AcGlu_kinase"/>
</dbReference>
<dbReference type="GO" id="GO:0005524">
    <property type="term" value="F:ATP binding"/>
    <property type="evidence" value="ECO:0007669"/>
    <property type="project" value="UniProtKB-KW"/>
</dbReference>
<comment type="function">
    <text evidence="8">Catalyzes the phosphorylation of LysW-gamma-alpha-aminoadipate.</text>
</comment>
<evidence type="ECO:0000259" key="9">
    <source>
        <dbReference type="Pfam" id="PF00696"/>
    </source>
</evidence>
<dbReference type="UniPathway" id="UPA00033">
    <property type="reaction ID" value="UER00036"/>
</dbReference>
<keyword evidence="4 8" id="KW-0547">Nucleotide-binding</keyword>
<dbReference type="EC" id="2.7.2.17" evidence="8"/>
<dbReference type="HAMAP" id="MF_02082">
    <property type="entry name" value="LysZ"/>
    <property type="match status" value="1"/>
</dbReference>
<feature type="binding site" evidence="8">
    <location>
        <position position="184"/>
    </location>
    <ligand>
        <name>substrate</name>
    </ligand>
</feature>
<dbReference type="GO" id="GO:0003991">
    <property type="term" value="F:acetylglutamate kinase activity"/>
    <property type="evidence" value="ECO:0007669"/>
    <property type="project" value="TreeGrafter"/>
</dbReference>
<sequence>MFLGGGKRVNGNGHLQTLVVKLGGTEGVDFAAICQDVLALQREGWQMVLVHGGSAEANALGEALGHPPRFVTSPSGFTSRYTDRKTLEIFAAAVNGRVNTLLVEQLQALGINALGLCGLDGRLMVARRKDAIRIIENGRQKILRDDYTGTIETVNVGLLRLLLKEGYVPVVAPLALSPQGEALNVDADRAAAMIAAALQAATLVLLTGVPGLLRAFPDESTLIPRLTLAEMERALGYAEGRMKKKILGAQEALRGGVGRVIIADGRVGQPLVRALQGAGTWITP</sequence>
<accession>A0A0P6XU52</accession>
<evidence type="ECO:0000256" key="7">
    <source>
        <dbReference type="ARBA" id="ARBA00023154"/>
    </source>
</evidence>
<comment type="similarity">
    <text evidence="8">Belongs to the acetylglutamate kinase family. LysZ subfamily.</text>
</comment>
<comment type="caution">
    <text evidence="8">Lacks conserved residue(s) required for the propagation of feature annotation.</text>
</comment>
<feature type="domain" description="Aspartate/glutamate/uridylate kinase" evidence="9">
    <location>
        <begin position="17"/>
        <end position="264"/>
    </location>
</feature>
<dbReference type="STRING" id="869279.SE15_10540"/>
<dbReference type="NCBIfam" id="TIGR00761">
    <property type="entry name" value="argB"/>
    <property type="match status" value="1"/>
</dbReference>
<dbReference type="Gene3D" id="3.40.1160.10">
    <property type="entry name" value="Acetylglutamate kinase-like"/>
    <property type="match status" value="1"/>
</dbReference>
<dbReference type="Proteomes" id="UP000050544">
    <property type="component" value="Unassembled WGS sequence"/>
</dbReference>
<dbReference type="PANTHER" id="PTHR23342">
    <property type="entry name" value="N-ACETYLGLUTAMATE SYNTHASE"/>
    <property type="match status" value="1"/>
</dbReference>
<keyword evidence="5 8" id="KW-0418">Kinase</keyword>
<dbReference type="PRINTS" id="PR00474">
    <property type="entry name" value="GLU5KINASE"/>
</dbReference>